<dbReference type="EMBL" id="BNEB01000005">
    <property type="protein sequence ID" value="GHI63093.1"/>
    <property type="molecule type" value="Genomic_DNA"/>
</dbReference>
<keyword evidence="1" id="KW-0812">Transmembrane</keyword>
<name>A0ABQ3S4P1_9ACTN</name>
<keyword evidence="1" id="KW-1133">Transmembrane helix</keyword>
<feature type="transmembrane region" description="Helical" evidence="1">
    <location>
        <begin position="35"/>
        <end position="54"/>
    </location>
</feature>
<evidence type="ECO:0000313" key="2">
    <source>
        <dbReference type="EMBL" id="GHI63093.1"/>
    </source>
</evidence>
<accession>A0ABQ3S4P1</accession>
<feature type="transmembrane region" description="Helical" evidence="1">
    <location>
        <begin position="12"/>
        <end position="29"/>
    </location>
</feature>
<dbReference type="RefSeq" id="WP_189921996.1">
    <property type="nucleotide sequence ID" value="NZ_BMSI01000005.1"/>
</dbReference>
<proteinExistence type="predicted"/>
<evidence type="ECO:0000313" key="3">
    <source>
        <dbReference type="Proteomes" id="UP000649259"/>
    </source>
</evidence>
<sequence>MIQPGRGRQILLFGMLALVCGVLLLALSSGGPATAFGWLLVAGGALCVPVSLLSRKKGQG</sequence>
<evidence type="ECO:0000256" key="1">
    <source>
        <dbReference type="SAM" id="Phobius"/>
    </source>
</evidence>
<dbReference type="GeneID" id="91472590"/>
<comment type="caution">
    <text evidence="2">The sequence shown here is derived from an EMBL/GenBank/DDBJ whole genome shotgun (WGS) entry which is preliminary data.</text>
</comment>
<keyword evidence="3" id="KW-1185">Reference proteome</keyword>
<reference evidence="3" key="1">
    <citation type="submission" date="2023-07" db="EMBL/GenBank/DDBJ databases">
        <title>Whole genome shotgun sequence of Streptomyces cacaoi subsp. asoensis NBRC 13813.</title>
        <authorList>
            <person name="Komaki H."/>
            <person name="Tamura T."/>
        </authorList>
    </citation>
    <scope>NUCLEOTIDE SEQUENCE [LARGE SCALE GENOMIC DNA]</scope>
    <source>
        <strain evidence="3">NBRC 13813</strain>
    </source>
</reference>
<evidence type="ECO:0008006" key="4">
    <source>
        <dbReference type="Google" id="ProtNLM"/>
    </source>
</evidence>
<gene>
    <name evidence="2" type="ORF">Saso_47430</name>
</gene>
<keyword evidence="1" id="KW-0472">Membrane</keyword>
<organism evidence="2 3">
    <name type="scientific">Streptomyces asoensis</name>
    <dbReference type="NCBI Taxonomy" id="249586"/>
    <lineage>
        <taxon>Bacteria</taxon>
        <taxon>Bacillati</taxon>
        <taxon>Actinomycetota</taxon>
        <taxon>Actinomycetes</taxon>
        <taxon>Kitasatosporales</taxon>
        <taxon>Streptomycetaceae</taxon>
        <taxon>Streptomyces</taxon>
    </lineage>
</organism>
<dbReference type="Proteomes" id="UP000649259">
    <property type="component" value="Unassembled WGS sequence"/>
</dbReference>
<protein>
    <recommendedName>
        <fullName evidence="4">Integral membrane protein</fullName>
    </recommendedName>
</protein>